<proteinExistence type="predicted"/>
<accession>A0A1F7WH36</accession>
<sequence>MIFSILVIVAILAVSFYVIRFFLSLDACGDIGFYYRGLDDEIEKAWKSQIYSGEYEGSLPSGIEKVCFGNLNYDSAGYSEEMTYLHSYADENKNVFLYPGAVGCDIQLAEYTIEHVEIEGFWCADVSKGKVSVKLLKESGDALVKLSSS</sequence>
<name>A0A1F7WH36_9BACT</name>
<dbReference type="EMBL" id="MGFJ01000029">
    <property type="protein sequence ID" value="OGM02132.1"/>
    <property type="molecule type" value="Genomic_DNA"/>
</dbReference>
<evidence type="ECO:0000313" key="3">
    <source>
        <dbReference type="Proteomes" id="UP000176198"/>
    </source>
</evidence>
<evidence type="ECO:0000313" key="2">
    <source>
        <dbReference type="EMBL" id="OGM02132.1"/>
    </source>
</evidence>
<dbReference type="AlphaFoldDB" id="A0A1F7WH36"/>
<evidence type="ECO:0000256" key="1">
    <source>
        <dbReference type="SAM" id="Phobius"/>
    </source>
</evidence>
<gene>
    <name evidence="2" type="ORF">A2115_02060</name>
</gene>
<organism evidence="2 3">
    <name type="scientific">Candidatus Woesebacteria bacterium GWA1_41_8</name>
    <dbReference type="NCBI Taxonomy" id="1802471"/>
    <lineage>
        <taxon>Bacteria</taxon>
        <taxon>Candidatus Woeseibacteriota</taxon>
    </lineage>
</organism>
<dbReference type="Proteomes" id="UP000176198">
    <property type="component" value="Unassembled WGS sequence"/>
</dbReference>
<keyword evidence="1" id="KW-0812">Transmembrane</keyword>
<protein>
    <submittedName>
        <fullName evidence="2">Uncharacterized protein</fullName>
    </submittedName>
</protein>
<keyword evidence="1" id="KW-1133">Transmembrane helix</keyword>
<dbReference type="STRING" id="1802471.A2115_02060"/>
<feature type="transmembrane region" description="Helical" evidence="1">
    <location>
        <begin position="6"/>
        <end position="23"/>
    </location>
</feature>
<reference evidence="2 3" key="1">
    <citation type="journal article" date="2016" name="Nat. Commun.">
        <title>Thousands of microbial genomes shed light on interconnected biogeochemical processes in an aquifer system.</title>
        <authorList>
            <person name="Anantharaman K."/>
            <person name="Brown C.T."/>
            <person name="Hug L.A."/>
            <person name="Sharon I."/>
            <person name="Castelle C.J."/>
            <person name="Probst A.J."/>
            <person name="Thomas B.C."/>
            <person name="Singh A."/>
            <person name="Wilkins M.J."/>
            <person name="Karaoz U."/>
            <person name="Brodie E.L."/>
            <person name="Williams K.H."/>
            <person name="Hubbard S.S."/>
            <person name="Banfield J.F."/>
        </authorList>
    </citation>
    <scope>NUCLEOTIDE SEQUENCE [LARGE SCALE GENOMIC DNA]</scope>
</reference>
<comment type="caution">
    <text evidence="2">The sequence shown here is derived from an EMBL/GenBank/DDBJ whole genome shotgun (WGS) entry which is preliminary data.</text>
</comment>
<keyword evidence="1" id="KW-0472">Membrane</keyword>